<feature type="region of interest" description="SAW" evidence="5">
    <location>
        <begin position="437"/>
        <end position="512"/>
    </location>
</feature>
<feature type="region of interest" description="Disordered" evidence="6">
    <location>
        <begin position="100"/>
        <end position="120"/>
    </location>
</feature>
<protein>
    <submittedName>
        <fullName evidence="7">Uncharacterized protein</fullName>
    </submittedName>
</protein>
<evidence type="ECO:0000313" key="8">
    <source>
        <dbReference type="Proteomes" id="UP000289738"/>
    </source>
</evidence>
<keyword evidence="3" id="KW-0804">Transcription</keyword>
<keyword evidence="4" id="KW-0539">Nucleus</keyword>
<evidence type="ECO:0000256" key="4">
    <source>
        <dbReference type="ARBA" id="ARBA00023242"/>
    </source>
</evidence>
<dbReference type="InterPro" id="IPR005202">
    <property type="entry name" value="TF_GRAS"/>
</dbReference>
<dbReference type="Proteomes" id="UP000289738">
    <property type="component" value="Chromosome B04"/>
</dbReference>
<comment type="similarity">
    <text evidence="5">Belongs to the GRAS family.</text>
</comment>
<dbReference type="GO" id="GO:0005634">
    <property type="term" value="C:nucleus"/>
    <property type="evidence" value="ECO:0007669"/>
    <property type="project" value="UniProtKB-SubCell"/>
</dbReference>
<feature type="compositionally biased region" description="Low complexity" evidence="6">
    <location>
        <begin position="106"/>
        <end position="116"/>
    </location>
</feature>
<dbReference type="STRING" id="3818.A0A444ZJY3"/>
<dbReference type="Gramene" id="arahy.Tifrunner.gnm2.ann2.Ah14g320700.1">
    <property type="protein sequence ID" value="arahy.Tifrunner.gnm2.ann2.Ah14g320700.1-CDS-1"/>
    <property type="gene ID" value="arahy.Tifrunner.gnm2.ann2.Ah14g320700"/>
</dbReference>
<accession>A0A444ZJY3</accession>
<dbReference type="PANTHER" id="PTHR31636">
    <property type="entry name" value="OSJNBA0084A10.13 PROTEIN-RELATED"/>
    <property type="match status" value="1"/>
</dbReference>
<dbReference type="OrthoDB" id="1935022at2759"/>
<evidence type="ECO:0000256" key="6">
    <source>
        <dbReference type="SAM" id="MobiDB-lite"/>
    </source>
</evidence>
<comment type="subcellular location">
    <subcellularLocation>
        <location evidence="1">Nucleus</location>
    </subcellularLocation>
</comment>
<dbReference type="Pfam" id="PF03514">
    <property type="entry name" value="GRAS"/>
    <property type="match status" value="1"/>
</dbReference>
<organism evidence="7 8">
    <name type="scientific">Arachis hypogaea</name>
    <name type="common">Peanut</name>
    <dbReference type="NCBI Taxonomy" id="3818"/>
    <lineage>
        <taxon>Eukaryota</taxon>
        <taxon>Viridiplantae</taxon>
        <taxon>Streptophyta</taxon>
        <taxon>Embryophyta</taxon>
        <taxon>Tracheophyta</taxon>
        <taxon>Spermatophyta</taxon>
        <taxon>Magnoliopsida</taxon>
        <taxon>eudicotyledons</taxon>
        <taxon>Gunneridae</taxon>
        <taxon>Pentapetalae</taxon>
        <taxon>rosids</taxon>
        <taxon>fabids</taxon>
        <taxon>Fabales</taxon>
        <taxon>Fabaceae</taxon>
        <taxon>Papilionoideae</taxon>
        <taxon>50 kb inversion clade</taxon>
        <taxon>dalbergioids sensu lato</taxon>
        <taxon>Dalbergieae</taxon>
        <taxon>Pterocarpus clade</taxon>
        <taxon>Arachis</taxon>
    </lineage>
</organism>
<dbReference type="SMR" id="A0A444ZJY3"/>
<evidence type="ECO:0000256" key="1">
    <source>
        <dbReference type="ARBA" id="ARBA00004123"/>
    </source>
</evidence>
<reference evidence="7 8" key="1">
    <citation type="submission" date="2019-01" db="EMBL/GenBank/DDBJ databases">
        <title>Sequencing of cultivated peanut Arachis hypogaea provides insights into genome evolution and oil improvement.</title>
        <authorList>
            <person name="Chen X."/>
        </authorList>
    </citation>
    <scope>NUCLEOTIDE SEQUENCE [LARGE SCALE GENOMIC DNA]</scope>
    <source>
        <strain evidence="8">cv. Fuhuasheng</strain>
        <tissue evidence="7">Leaves</tissue>
    </source>
</reference>
<evidence type="ECO:0000256" key="2">
    <source>
        <dbReference type="ARBA" id="ARBA00023015"/>
    </source>
</evidence>
<evidence type="ECO:0000313" key="7">
    <source>
        <dbReference type="EMBL" id="RYR14478.1"/>
    </source>
</evidence>
<feature type="short sequence motif" description="VHIID" evidence="5">
    <location>
        <begin position="235"/>
        <end position="239"/>
    </location>
</feature>
<keyword evidence="8" id="KW-1185">Reference proteome</keyword>
<comment type="caution">
    <text evidence="5">Lacks conserved residue(s) required for the propagation of feature annotation.</text>
</comment>
<dbReference type="PROSITE" id="PS50985">
    <property type="entry name" value="GRAS"/>
    <property type="match status" value="1"/>
</dbReference>
<evidence type="ECO:0000256" key="5">
    <source>
        <dbReference type="PROSITE-ProRule" id="PRU01191"/>
    </source>
</evidence>
<sequence length="513" mass="57751">MMQSNEILQSPSSLFDEPYYYYGLSSMDEDGDDYGFSAIFNTCSSENTIFTNEYDHHIQYTIDDETLQLQPLIHDFPMKFHDLTHQFLESEGSIIPSQEAYSPTQSFNSDMSSSSSTPLNLPQPNTQIENHLILPHLVDAIGEALENRHKALAEEILRCISNKLSPLSQTVDERLHFYMSLATAANNGDYLKGEALKNSDAAFRAFYQGTPFGKFAHFVALSAIIENMPPDCDAVHVVDSYMGIGIQWIPMIEAMARRNITQFKLTSISSGHHQQGHDGNSTTPWISEETKRHLYEHARSWGLNLKVEEKGIEELVSELKNVKKSGGSGIREFLAFNCMLNLPHMANRSSRKQAMEFLKLAKDLINGSGNKGIITFGDGDAFEKLKTSMNFKAFFDGHLVHYHALMESIESCFPTSFSEARTLIESLFVAPHVSPFAWLQNWQEMERDSCHVPGETEIGLEGCRLSTSILMEVREMLRGSGGSYETRIEGQNGNEIVLAWKGTELVRVSAWRN</sequence>
<dbReference type="EMBL" id="SDMP01000014">
    <property type="protein sequence ID" value="RYR14478.1"/>
    <property type="molecule type" value="Genomic_DNA"/>
</dbReference>
<dbReference type="AlphaFoldDB" id="A0A444ZJY3"/>
<keyword evidence="2" id="KW-0805">Transcription regulation</keyword>
<comment type="caution">
    <text evidence="7">The sequence shown here is derived from an EMBL/GenBank/DDBJ whole genome shotgun (WGS) entry which is preliminary data.</text>
</comment>
<proteinExistence type="inferred from homology"/>
<name>A0A444ZJY3_ARAHY</name>
<evidence type="ECO:0000256" key="3">
    <source>
        <dbReference type="ARBA" id="ARBA00023163"/>
    </source>
</evidence>
<gene>
    <name evidence="7" type="ORF">Ahy_B04g071059</name>
</gene>